<name>A0A0C3IU69_PISTI</name>
<dbReference type="OrthoDB" id="2366471at2759"/>
<keyword evidence="3" id="KW-1185">Reference proteome</keyword>
<proteinExistence type="predicted"/>
<feature type="transmembrane region" description="Helical" evidence="1">
    <location>
        <begin position="235"/>
        <end position="256"/>
    </location>
</feature>
<dbReference type="HOGENOM" id="CLU_025274_1_1_1"/>
<dbReference type="STRING" id="870435.A0A0C3IU69"/>
<keyword evidence="1" id="KW-0812">Transmembrane</keyword>
<dbReference type="EMBL" id="KN831996">
    <property type="protein sequence ID" value="KIO00398.1"/>
    <property type="molecule type" value="Genomic_DNA"/>
</dbReference>
<dbReference type="InParanoid" id="A0A0C3IU69"/>
<dbReference type="Proteomes" id="UP000054217">
    <property type="component" value="Unassembled WGS sequence"/>
</dbReference>
<feature type="transmembrane region" description="Helical" evidence="1">
    <location>
        <begin position="209"/>
        <end position="229"/>
    </location>
</feature>
<keyword evidence="1" id="KW-1133">Transmembrane helix</keyword>
<evidence type="ECO:0000313" key="2">
    <source>
        <dbReference type="EMBL" id="KIO00398.1"/>
    </source>
</evidence>
<evidence type="ECO:0000256" key="1">
    <source>
        <dbReference type="SAM" id="Phobius"/>
    </source>
</evidence>
<keyword evidence="1" id="KW-0472">Membrane</keyword>
<accession>A0A0C3IU69</accession>
<evidence type="ECO:0000313" key="3">
    <source>
        <dbReference type="Proteomes" id="UP000054217"/>
    </source>
</evidence>
<sequence>MVLEDSIHQHRNALPVGHSWGALGVHFDITTMYIAPPSNVIQALPRAMVTGHTPLENTKFVLNGTGVAGLFGGEEAVASIALVHIFEGRRWFGWYNSPGSYIMGMRFSRLASSAVPSLSRDKREQVQTDLGSLFEYNGRKGPKFRAVHSGTTFQETSHLAALFMKECTELHAVPIEGRETQPVSVTIANLHHVPHREECPTLHRRRAPFYASVPILVSMGTCVACGWYHDWFSFAVILFGIIVSGISCLVIGSGTFRFTHPEPAPGSPPGDGILGCEEGIALLKGQEGAVNAVTRGRFSLLFRSKDARRSVRLIRMCSIILVIQAIAQLILVPQSSLFGQFMFVASVAVSWLYNLWLWSFDREKVQRDLLMKVLGKPLLPKYVLGTRTSMVIFVLLALDLDDPEDVMNFLLPPSTRAWKIWKAAVIRRLRSHKKLEFDASDWEDSSLSDEERQMLETLFKDAQDAYEGFKEHEEQILFCSKIK</sequence>
<dbReference type="AlphaFoldDB" id="A0A0C3IU69"/>
<protein>
    <submittedName>
        <fullName evidence="2">Uncharacterized protein</fullName>
    </submittedName>
</protein>
<feature type="transmembrane region" description="Helical" evidence="1">
    <location>
        <begin position="337"/>
        <end position="358"/>
    </location>
</feature>
<reference evidence="2 3" key="1">
    <citation type="submission" date="2014-04" db="EMBL/GenBank/DDBJ databases">
        <authorList>
            <consortium name="DOE Joint Genome Institute"/>
            <person name="Kuo A."/>
            <person name="Kohler A."/>
            <person name="Costa M.D."/>
            <person name="Nagy L.G."/>
            <person name="Floudas D."/>
            <person name="Copeland A."/>
            <person name="Barry K.W."/>
            <person name="Cichocki N."/>
            <person name="Veneault-Fourrey C."/>
            <person name="LaButti K."/>
            <person name="Lindquist E.A."/>
            <person name="Lipzen A."/>
            <person name="Lundell T."/>
            <person name="Morin E."/>
            <person name="Murat C."/>
            <person name="Sun H."/>
            <person name="Tunlid A."/>
            <person name="Henrissat B."/>
            <person name="Grigoriev I.V."/>
            <person name="Hibbett D.S."/>
            <person name="Martin F."/>
            <person name="Nordberg H.P."/>
            <person name="Cantor M.N."/>
            <person name="Hua S.X."/>
        </authorList>
    </citation>
    <scope>NUCLEOTIDE SEQUENCE [LARGE SCALE GENOMIC DNA]</scope>
    <source>
        <strain evidence="2 3">Marx 270</strain>
    </source>
</reference>
<organism evidence="2 3">
    <name type="scientific">Pisolithus tinctorius Marx 270</name>
    <dbReference type="NCBI Taxonomy" id="870435"/>
    <lineage>
        <taxon>Eukaryota</taxon>
        <taxon>Fungi</taxon>
        <taxon>Dikarya</taxon>
        <taxon>Basidiomycota</taxon>
        <taxon>Agaricomycotina</taxon>
        <taxon>Agaricomycetes</taxon>
        <taxon>Agaricomycetidae</taxon>
        <taxon>Boletales</taxon>
        <taxon>Sclerodermatineae</taxon>
        <taxon>Pisolithaceae</taxon>
        <taxon>Pisolithus</taxon>
    </lineage>
</organism>
<feature type="transmembrane region" description="Helical" evidence="1">
    <location>
        <begin position="313"/>
        <end position="331"/>
    </location>
</feature>
<gene>
    <name evidence="2" type="ORF">M404DRAFT_763143</name>
</gene>
<reference evidence="3" key="2">
    <citation type="submission" date="2015-01" db="EMBL/GenBank/DDBJ databases">
        <title>Evolutionary Origins and Diversification of the Mycorrhizal Mutualists.</title>
        <authorList>
            <consortium name="DOE Joint Genome Institute"/>
            <consortium name="Mycorrhizal Genomics Consortium"/>
            <person name="Kohler A."/>
            <person name="Kuo A."/>
            <person name="Nagy L.G."/>
            <person name="Floudas D."/>
            <person name="Copeland A."/>
            <person name="Barry K.W."/>
            <person name="Cichocki N."/>
            <person name="Veneault-Fourrey C."/>
            <person name="LaButti K."/>
            <person name="Lindquist E.A."/>
            <person name="Lipzen A."/>
            <person name="Lundell T."/>
            <person name="Morin E."/>
            <person name="Murat C."/>
            <person name="Riley R."/>
            <person name="Ohm R."/>
            <person name="Sun H."/>
            <person name="Tunlid A."/>
            <person name="Henrissat B."/>
            <person name="Grigoriev I.V."/>
            <person name="Hibbett D.S."/>
            <person name="Martin F."/>
        </authorList>
    </citation>
    <scope>NUCLEOTIDE SEQUENCE [LARGE SCALE GENOMIC DNA]</scope>
    <source>
        <strain evidence="3">Marx 270</strain>
    </source>
</reference>